<dbReference type="Pfam" id="PF00528">
    <property type="entry name" value="BPD_transp_1"/>
    <property type="match status" value="1"/>
</dbReference>
<organism evidence="9 10">
    <name type="scientific">Volucribacter amazonae</name>
    <dbReference type="NCBI Taxonomy" id="256731"/>
    <lineage>
        <taxon>Bacteria</taxon>
        <taxon>Pseudomonadati</taxon>
        <taxon>Pseudomonadota</taxon>
        <taxon>Gammaproteobacteria</taxon>
        <taxon>Pasteurellales</taxon>
        <taxon>Pasteurellaceae</taxon>
        <taxon>Volucribacter</taxon>
    </lineage>
</organism>
<accession>A0A9X4PHG5</accession>
<dbReference type="Proteomes" id="UP001155500">
    <property type="component" value="Unassembled WGS sequence"/>
</dbReference>
<dbReference type="InterPro" id="IPR000515">
    <property type="entry name" value="MetI-like"/>
</dbReference>
<evidence type="ECO:0000259" key="8">
    <source>
        <dbReference type="PROSITE" id="PS50928"/>
    </source>
</evidence>
<gene>
    <name evidence="9" type="ORF">A6A20_06550</name>
</gene>
<dbReference type="Gene3D" id="1.10.3720.10">
    <property type="entry name" value="MetI-like"/>
    <property type="match status" value="1"/>
</dbReference>
<keyword evidence="10" id="KW-1185">Reference proteome</keyword>
<dbReference type="PANTHER" id="PTHR43005">
    <property type="entry name" value="BLR7065 PROTEIN"/>
    <property type="match status" value="1"/>
</dbReference>
<evidence type="ECO:0000256" key="6">
    <source>
        <dbReference type="ARBA" id="ARBA00023136"/>
    </source>
</evidence>
<evidence type="ECO:0000313" key="10">
    <source>
        <dbReference type="Proteomes" id="UP001155500"/>
    </source>
</evidence>
<dbReference type="RefSeq" id="WP_279572702.1">
    <property type="nucleotide sequence ID" value="NZ_LWID01000001.1"/>
</dbReference>
<keyword evidence="2 7" id="KW-0813">Transport</keyword>
<comment type="subcellular location">
    <subcellularLocation>
        <location evidence="1 7">Cell membrane</location>
        <topology evidence="1 7">Multi-pass membrane protein</topology>
    </subcellularLocation>
</comment>
<dbReference type="GO" id="GO:0055085">
    <property type="term" value="P:transmembrane transport"/>
    <property type="evidence" value="ECO:0007669"/>
    <property type="project" value="InterPro"/>
</dbReference>
<keyword evidence="5 7" id="KW-1133">Transmembrane helix</keyword>
<protein>
    <submittedName>
        <fullName evidence="9">Sugar ABC transporter permease</fullName>
    </submittedName>
</protein>
<dbReference type="GO" id="GO:0005886">
    <property type="term" value="C:plasma membrane"/>
    <property type="evidence" value="ECO:0007669"/>
    <property type="project" value="UniProtKB-SubCell"/>
</dbReference>
<feature type="transmembrane region" description="Helical" evidence="7">
    <location>
        <begin position="106"/>
        <end position="127"/>
    </location>
</feature>
<dbReference type="AlphaFoldDB" id="A0A9X4PHG5"/>
<dbReference type="SUPFAM" id="SSF161098">
    <property type="entry name" value="MetI-like"/>
    <property type="match status" value="1"/>
</dbReference>
<evidence type="ECO:0000256" key="5">
    <source>
        <dbReference type="ARBA" id="ARBA00022989"/>
    </source>
</evidence>
<feature type="transmembrane region" description="Helical" evidence="7">
    <location>
        <begin position="202"/>
        <end position="225"/>
    </location>
</feature>
<feature type="transmembrane region" description="Helical" evidence="7">
    <location>
        <begin position="75"/>
        <end position="94"/>
    </location>
</feature>
<evidence type="ECO:0000256" key="4">
    <source>
        <dbReference type="ARBA" id="ARBA00022692"/>
    </source>
</evidence>
<feature type="transmembrane region" description="Helical" evidence="7">
    <location>
        <begin position="12"/>
        <end position="38"/>
    </location>
</feature>
<evidence type="ECO:0000313" key="9">
    <source>
        <dbReference type="EMBL" id="MDG6895285.1"/>
    </source>
</evidence>
<comment type="similarity">
    <text evidence="7">Belongs to the binding-protein-dependent transport system permease family.</text>
</comment>
<evidence type="ECO:0000256" key="1">
    <source>
        <dbReference type="ARBA" id="ARBA00004651"/>
    </source>
</evidence>
<comment type="caution">
    <text evidence="9">The sequence shown here is derived from an EMBL/GenBank/DDBJ whole genome shotgun (WGS) entry which is preliminary data.</text>
</comment>
<feature type="domain" description="ABC transmembrane type-1" evidence="8">
    <location>
        <begin position="69"/>
        <end position="283"/>
    </location>
</feature>
<feature type="transmembrane region" description="Helical" evidence="7">
    <location>
        <begin position="265"/>
        <end position="286"/>
    </location>
</feature>
<dbReference type="EMBL" id="LWID01000001">
    <property type="protein sequence ID" value="MDG6895285.1"/>
    <property type="molecule type" value="Genomic_DNA"/>
</dbReference>
<dbReference type="InterPro" id="IPR035906">
    <property type="entry name" value="MetI-like_sf"/>
</dbReference>
<evidence type="ECO:0000256" key="7">
    <source>
        <dbReference type="RuleBase" id="RU363032"/>
    </source>
</evidence>
<feature type="transmembrane region" description="Helical" evidence="7">
    <location>
        <begin position="232"/>
        <end position="253"/>
    </location>
</feature>
<dbReference type="PROSITE" id="PS50928">
    <property type="entry name" value="ABC_TM1"/>
    <property type="match status" value="1"/>
</dbReference>
<reference evidence="9" key="1">
    <citation type="submission" date="2016-03" db="EMBL/GenBank/DDBJ databases">
        <title>Co-evolution between Pasteurellaceae and their hosts.</title>
        <authorList>
            <person name="Hansen M.J."/>
            <person name="Bojesen A.M."/>
            <person name="Planet P."/>
        </authorList>
    </citation>
    <scope>NUCLEOTIDE SEQUENCE</scope>
    <source>
        <strain evidence="9">146/S8/89</strain>
    </source>
</reference>
<sequence length="295" mass="34075">MYYQTRHNYTRWIFVLPALLVVSVLFVYPFLSSIFYSFTNKNLIMPHYSFVGLANYKAVLSDPTFWLSFVNSLKWTIFSLIGQVLVGFLLALALNRVRHFQWLYKILLIVPWAFPTIVIAFSWQWILNGVYGYLPNILVQLGFMDIAPNFLADRTWAFICLVFINIWFGAPLIMVNVLSALQTVPADQYEAAKIDGANMWQIFRYITLPHIKVVVGLLVVLRTIWVFNNFDIIYLITGGGPADATMTLPIFAYDMGWGSKLLGRSSAVTVLLFIFLLLVCFIYFKIINRWEKEGR</sequence>
<evidence type="ECO:0000256" key="2">
    <source>
        <dbReference type="ARBA" id="ARBA00022448"/>
    </source>
</evidence>
<evidence type="ECO:0000256" key="3">
    <source>
        <dbReference type="ARBA" id="ARBA00022475"/>
    </source>
</evidence>
<feature type="transmembrane region" description="Helical" evidence="7">
    <location>
        <begin position="133"/>
        <end position="151"/>
    </location>
</feature>
<name>A0A9X4PHG5_9PAST</name>
<dbReference type="CDD" id="cd06261">
    <property type="entry name" value="TM_PBP2"/>
    <property type="match status" value="1"/>
</dbReference>
<proteinExistence type="inferred from homology"/>
<keyword evidence="3" id="KW-1003">Cell membrane</keyword>
<keyword evidence="4 7" id="KW-0812">Transmembrane</keyword>
<feature type="transmembrane region" description="Helical" evidence="7">
    <location>
        <begin position="158"/>
        <end position="182"/>
    </location>
</feature>
<dbReference type="PANTHER" id="PTHR43005:SF1">
    <property type="entry name" value="SPERMIDINE_PUTRESCINE TRANSPORT SYSTEM PERMEASE PROTEIN"/>
    <property type="match status" value="1"/>
</dbReference>
<keyword evidence="6 7" id="KW-0472">Membrane</keyword>